<proteinExistence type="predicted"/>
<dbReference type="RefSeq" id="WP_115167845.1">
    <property type="nucleotide sequence ID" value="NZ_CP077317.1"/>
</dbReference>
<evidence type="ECO:0000313" key="1">
    <source>
        <dbReference type="EMBL" id="SUC32719.1"/>
    </source>
</evidence>
<evidence type="ECO:0000313" key="2">
    <source>
        <dbReference type="Proteomes" id="UP000254208"/>
    </source>
</evidence>
<accession>A0A379FVC4</accession>
<dbReference type="Proteomes" id="UP000254208">
    <property type="component" value="Unassembled WGS sequence"/>
</dbReference>
<protein>
    <submittedName>
        <fullName evidence="1">Phage regulatory protein CII (CP76)</fullName>
    </submittedName>
</protein>
<dbReference type="EMBL" id="UGTZ01000001">
    <property type="protein sequence ID" value="SUC32719.1"/>
    <property type="molecule type" value="Genomic_DNA"/>
</dbReference>
<dbReference type="GO" id="GO:0003677">
    <property type="term" value="F:DNA binding"/>
    <property type="evidence" value="ECO:0007669"/>
    <property type="project" value="InterPro"/>
</dbReference>
<sequence>MFDYQVSKQAHFDNACRAFATSHKGELVQIANDIGMNPQMLRNKLNPEQPHLVTCADLFKLTDATKDPSLLDGVLEQLNCQPSVPMTDIGDNNVQGYLLGATAEVGKLASHMVNGVHVNSARSAEIKQSVNNAIRCLALVGVTISERFHSNPALVSAIDTVVGFGQSMV</sequence>
<dbReference type="InterPro" id="IPR009679">
    <property type="entry name" value="Phage_186_CII-like"/>
</dbReference>
<name>A0A379FVC4_PRORE</name>
<dbReference type="AlphaFoldDB" id="A0A379FVC4"/>
<gene>
    <name evidence="1" type="ORF">NCTC11801_03721</name>
</gene>
<dbReference type="Pfam" id="PF06892">
    <property type="entry name" value="Phage_CP76"/>
    <property type="match status" value="1"/>
</dbReference>
<organism evidence="1 2">
    <name type="scientific">Providencia rettgeri</name>
    <dbReference type="NCBI Taxonomy" id="587"/>
    <lineage>
        <taxon>Bacteria</taxon>
        <taxon>Pseudomonadati</taxon>
        <taxon>Pseudomonadota</taxon>
        <taxon>Gammaproteobacteria</taxon>
        <taxon>Enterobacterales</taxon>
        <taxon>Morganellaceae</taxon>
        <taxon>Providencia</taxon>
    </lineage>
</organism>
<reference evidence="1 2" key="1">
    <citation type="submission" date="2018-06" db="EMBL/GenBank/DDBJ databases">
        <authorList>
            <consortium name="Pathogen Informatics"/>
            <person name="Doyle S."/>
        </authorList>
    </citation>
    <scope>NUCLEOTIDE SEQUENCE [LARGE SCALE GENOMIC DNA]</scope>
    <source>
        <strain evidence="1 2">NCTC11801</strain>
    </source>
</reference>
<dbReference type="GeneID" id="93674360"/>